<comment type="similarity">
    <text evidence="1">Belongs to the HyuE racemase family.</text>
</comment>
<dbReference type="InterPro" id="IPR015942">
    <property type="entry name" value="Asp/Glu/hydantoin_racemase"/>
</dbReference>
<dbReference type="GO" id="GO:0047661">
    <property type="term" value="F:amino-acid racemase activity"/>
    <property type="evidence" value="ECO:0007669"/>
    <property type="project" value="InterPro"/>
</dbReference>
<reference evidence="2" key="1">
    <citation type="submission" date="2016-03" db="EMBL/GenBank/DDBJ databases">
        <authorList>
            <person name="Ploux O."/>
        </authorList>
    </citation>
    <scope>NUCLEOTIDE SEQUENCE</scope>
    <source>
        <strain evidence="2">UC1</strain>
    </source>
</reference>
<proteinExistence type="inferred from homology"/>
<dbReference type="RefSeq" id="WP_295575373.1">
    <property type="nucleotide sequence ID" value="NZ_FLQR01000006.1"/>
</dbReference>
<dbReference type="EMBL" id="FLQR01000006">
    <property type="protein sequence ID" value="SBS72172.1"/>
    <property type="molecule type" value="Genomic_DNA"/>
</dbReference>
<dbReference type="Gene3D" id="3.40.50.12500">
    <property type="match status" value="1"/>
</dbReference>
<name>A0A1Y5P0H3_9MICO</name>
<evidence type="ECO:0000256" key="1">
    <source>
        <dbReference type="ARBA" id="ARBA00038414"/>
    </source>
</evidence>
<gene>
    <name evidence="2" type="ORF">MIPYR_20457</name>
</gene>
<dbReference type="AlphaFoldDB" id="A0A1Y5P0H3"/>
<evidence type="ECO:0000313" key="2">
    <source>
        <dbReference type="EMBL" id="SBS72172.1"/>
    </source>
</evidence>
<dbReference type="Pfam" id="PF01177">
    <property type="entry name" value="Asp_Glu_race"/>
    <property type="match status" value="1"/>
</dbReference>
<accession>A0A1Y5P0H3</accession>
<protein>
    <submittedName>
        <fullName evidence="2">Asp/Glu racemase</fullName>
    </submittedName>
</protein>
<dbReference type="InterPro" id="IPR053714">
    <property type="entry name" value="Iso_Racemase_Enz_sf"/>
</dbReference>
<organism evidence="2">
    <name type="scientific">uncultured Microbacterium sp</name>
    <dbReference type="NCBI Taxonomy" id="191216"/>
    <lineage>
        <taxon>Bacteria</taxon>
        <taxon>Bacillati</taxon>
        <taxon>Actinomycetota</taxon>
        <taxon>Actinomycetes</taxon>
        <taxon>Micrococcales</taxon>
        <taxon>Microbacteriaceae</taxon>
        <taxon>Microbacterium</taxon>
        <taxon>environmental samples</taxon>
    </lineage>
</organism>
<sequence>MDDKPLIALISAVRASIPPTLDAFAVGFPEAQPWNIVDDRLLEDADAQGGLTPRLQLRMERLIDHALVEGASAVLLTCSLYAPVAHEAAVDADVPVLAPDDAVFLAIIDEGYRNVLLVSSGAGPLEDSVTRLRAFVGPEVTVLGALAEDAALAARRGDIGAVVDAIASAVRASPEGFEAVVLGQFSLAPAAEALAARLRLPVLAGPQFAVKRLHALISKDKP</sequence>